<organism evidence="2 3">
    <name type="scientific">Vombatus ursinus</name>
    <name type="common">Common wombat</name>
    <dbReference type="NCBI Taxonomy" id="29139"/>
    <lineage>
        <taxon>Eukaryota</taxon>
        <taxon>Metazoa</taxon>
        <taxon>Chordata</taxon>
        <taxon>Craniata</taxon>
        <taxon>Vertebrata</taxon>
        <taxon>Euteleostomi</taxon>
        <taxon>Mammalia</taxon>
        <taxon>Metatheria</taxon>
        <taxon>Diprotodontia</taxon>
        <taxon>Vombatidae</taxon>
        <taxon>Vombatus</taxon>
    </lineage>
</organism>
<sequence>ALLAHQLLLLVARVVAPLESFEFGQGRGRRLVEQQRHGLGLLGLGHEHRMAAKHDGFVFQLVPVDPGEDLGQARVRHAVGDAVQQVQVARPLERLVVGVSYPPPGRCSRRRATGWWSRCPGTAQCTWGPR</sequence>
<dbReference type="Proteomes" id="UP000314987">
    <property type="component" value="Unassembled WGS sequence"/>
</dbReference>
<evidence type="ECO:0000313" key="2">
    <source>
        <dbReference type="Ensembl" id="ENSVURP00010015099.1"/>
    </source>
</evidence>
<dbReference type="GeneTree" id="ENSGT01030000234960"/>
<proteinExistence type="predicted"/>
<feature type="chain" id="PRO_5021434072" evidence="1">
    <location>
        <begin position="21"/>
        <end position="130"/>
    </location>
</feature>
<feature type="signal peptide" evidence="1">
    <location>
        <begin position="1"/>
        <end position="20"/>
    </location>
</feature>
<evidence type="ECO:0000256" key="1">
    <source>
        <dbReference type="SAM" id="SignalP"/>
    </source>
</evidence>
<name>A0A4X2KS73_VOMUR</name>
<reference evidence="3" key="1">
    <citation type="submission" date="2018-12" db="EMBL/GenBank/DDBJ databases">
        <authorList>
            <person name="Yazar S."/>
        </authorList>
    </citation>
    <scope>NUCLEOTIDE SEQUENCE [LARGE SCALE GENOMIC DNA]</scope>
</reference>
<protein>
    <submittedName>
        <fullName evidence="2">Uncharacterized protein</fullName>
    </submittedName>
</protein>
<dbReference type="OMA" id="THPDPLF"/>
<reference evidence="2" key="2">
    <citation type="submission" date="2025-08" db="UniProtKB">
        <authorList>
            <consortium name="Ensembl"/>
        </authorList>
    </citation>
    <scope>IDENTIFICATION</scope>
</reference>
<dbReference type="AlphaFoldDB" id="A0A4X2KS73"/>
<dbReference type="Ensembl" id="ENSVURT00010017158.1">
    <property type="protein sequence ID" value="ENSVURP00010015099.1"/>
    <property type="gene ID" value="ENSVURG00010011550.1"/>
</dbReference>
<accession>A0A4X2KS73</accession>
<keyword evidence="3" id="KW-1185">Reference proteome</keyword>
<evidence type="ECO:0000313" key="3">
    <source>
        <dbReference type="Proteomes" id="UP000314987"/>
    </source>
</evidence>
<reference evidence="2" key="3">
    <citation type="submission" date="2025-09" db="UniProtKB">
        <authorList>
            <consortium name="Ensembl"/>
        </authorList>
    </citation>
    <scope>IDENTIFICATION</scope>
</reference>
<keyword evidence="1" id="KW-0732">Signal</keyword>